<accession>A0A314LA63</accession>
<evidence type="ECO:0000256" key="1">
    <source>
        <dbReference type="ARBA" id="ARBA00004613"/>
    </source>
</evidence>
<evidence type="ECO:0000313" key="9">
    <source>
        <dbReference type="Proteomes" id="UP000187609"/>
    </source>
</evidence>
<sequence length="145" mass="17070">MVHYLVKIIFLLFIIMPKNTHSCKVSAFGYEVHVLNNLPANTPQLKFHCASGDDDLGYHYPAIRTDFSWNFCGAFYTLFFCHFWWGDKDLSFNVFNDVSRCVKDGKGFVPSDTHKCLWKVQDDGVYLGYFDEHAKENIYKKYRDW</sequence>
<evidence type="ECO:0000256" key="3">
    <source>
        <dbReference type="ARBA" id="ARBA00022471"/>
    </source>
</evidence>
<keyword evidence="7" id="KW-0472">Membrane</keyword>
<dbReference type="InterPro" id="IPR010264">
    <property type="entry name" value="Self-incomp_S1"/>
</dbReference>
<evidence type="ECO:0000313" key="8">
    <source>
        <dbReference type="EMBL" id="OIT38472.1"/>
    </source>
</evidence>
<evidence type="ECO:0000256" key="5">
    <source>
        <dbReference type="ARBA" id="ARBA00022729"/>
    </source>
</evidence>
<feature type="chain" id="PRO_5025084673" description="S-protein homolog" evidence="6">
    <location>
        <begin position="23"/>
        <end position="145"/>
    </location>
</feature>
<dbReference type="Proteomes" id="UP000187609">
    <property type="component" value="Unassembled WGS sequence"/>
</dbReference>
<keyword evidence="9" id="KW-1185">Reference proteome</keyword>
<dbReference type="Pfam" id="PF05938">
    <property type="entry name" value="Self-incomp_S1"/>
    <property type="match status" value="1"/>
</dbReference>
<dbReference type="AlphaFoldDB" id="A0A314LA63"/>
<evidence type="ECO:0000256" key="2">
    <source>
        <dbReference type="ARBA" id="ARBA00005581"/>
    </source>
</evidence>
<evidence type="ECO:0000256" key="4">
    <source>
        <dbReference type="ARBA" id="ARBA00022525"/>
    </source>
</evidence>
<keyword evidence="5 6" id="KW-0732">Signal</keyword>
<comment type="caution">
    <text evidence="8">The sequence shown here is derived from an EMBL/GenBank/DDBJ whole genome shotgun (WGS) entry which is preliminary data.</text>
</comment>
<comment type="similarity">
    <text evidence="2 6">Belongs to the plant self-incompatibility (S1) protein family.</text>
</comment>
<name>A0A314LA63_NICAT</name>
<feature type="transmembrane region" description="Helical" evidence="7">
    <location>
        <begin position="67"/>
        <end position="85"/>
    </location>
</feature>
<dbReference type="GO" id="GO:0060320">
    <property type="term" value="P:rejection of self pollen"/>
    <property type="evidence" value="ECO:0007669"/>
    <property type="project" value="UniProtKB-KW"/>
</dbReference>
<dbReference type="EMBL" id="MJEQ01000203">
    <property type="protein sequence ID" value="OIT38472.1"/>
    <property type="molecule type" value="Genomic_DNA"/>
</dbReference>
<dbReference type="GO" id="GO:0005576">
    <property type="term" value="C:extracellular region"/>
    <property type="evidence" value="ECO:0007669"/>
    <property type="project" value="UniProtKB-SubCell"/>
</dbReference>
<evidence type="ECO:0000256" key="6">
    <source>
        <dbReference type="RuleBase" id="RU367044"/>
    </source>
</evidence>
<proteinExistence type="inferred from homology"/>
<reference evidence="8" key="1">
    <citation type="submission" date="2016-11" db="EMBL/GenBank/DDBJ databases">
        <title>The genome of Nicotiana attenuata.</title>
        <authorList>
            <person name="Xu S."/>
            <person name="Brockmoeller T."/>
            <person name="Gaquerel E."/>
            <person name="Navarro A."/>
            <person name="Kuhl H."/>
            <person name="Gase K."/>
            <person name="Ling Z."/>
            <person name="Zhou W."/>
            <person name="Kreitzer C."/>
            <person name="Stanke M."/>
            <person name="Tang H."/>
            <person name="Lyons E."/>
            <person name="Pandey P."/>
            <person name="Pandey S.P."/>
            <person name="Timmermann B."/>
            <person name="Baldwin I.T."/>
        </authorList>
    </citation>
    <scope>NUCLEOTIDE SEQUENCE [LARGE SCALE GENOMIC DNA]</scope>
    <source>
        <strain evidence="8">UT</strain>
    </source>
</reference>
<dbReference type="PANTHER" id="PTHR31232">
    <property type="match status" value="1"/>
</dbReference>
<organism evidence="8 9">
    <name type="scientific">Nicotiana attenuata</name>
    <name type="common">Coyote tobacco</name>
    <dbReference type="NCBI Taxonomy" id="49451"/>
    <lineage>
        <taxon>Eukaryota</taxon>
        <taxon>Viridiplantae</taxon>
        <taxon>Streptophyta</taxon>
        <taxon>Embryophyta</taxon>
        <taxon>Tracheophyta</taxon>
        <taxon>Spermatophyta</taxon>
        <taxon>Magnoliopsida</taxon>
        <taxon>eudicotyledons</taxon>
        <taxon>Gunneridae</taxon>
        <taxon>Pentapetalae</taxon>
        <taxon>asterids</taxon>
        <taxon>lamiids</taxon>
        <taxon>Solanales</taxon>
        <taxon>Solanaceae</taxon>
        <taxon>Nicotianoideae</taxon>
        <taxon>Nicotianeae</taxon>
        <taxon>Nicotiana</taxon>
    </lineage>
</organism>
<keyword evidence="3 6" id="KW-0713">Self-incompatibility</keyword>
<comment type="subcellular location">
    <subcellularLocation>
        <location evidence="1 6">Secreted</location>
    </subcellularLocation>
</comment>
<keyword evidence="4 6" id="KW-0964">Secreted</keyword>
<gene>
    <name evidence="8" type="ORF">A4A49_61803</name>
</gene>
<feature type="signal peptide" evidence="6">
    <location>
        <begin position="1"/>
        <end position="22"/>
    </location>
</feature>
<keyword evidence="7" id="KW-0812">Transmembrane</keyword>
<keyword evidence="7" id="KW-1133">Transmembrane helix</keyword>
<dbReference type="Gramene" id="OIT38472">
    <property type="protein sequence ID" value="OIT38472"/>
    <property type="gene ID" value="A4A49_61803"/>
</dbReference>
<evidence type="ECO:0000256" key="7">
    <source>
        <dbReference type="SAM" id="Phobius"/>
    </source>
</evidence>
<protein>
    <recommendedName>
        <fullName evidence="6">S-protein homolog</fullName>
    </recommendedName>
</protein>
<dbReference type="PANTHER" id="PTHR31232:SF61">
    <property type="entry name" value="S-PROTEIN HOMOLOG"/>
    <property type="match status" value="1"/>
</dbReference>